<evidence type="ECO:0000256" key="2">
    <source>
        <dbReference type="ARBA" id="ARBA00023125"/>
    </source>
</evidence>
<proteinExistence type="predicted"/>
<dbReference type="PROSITE" id="PS01124">
    <property type="entry name" value="HTH_ARAC_FAMILY_2"/>
    <property type="match status" value="1"/>
</dbReference>
<sequence>MERFEYKQAAGITALSASIADFTYKKHCHEEYALGVTLRGVQQYDLEGSLQSSHRSGVMLFHPEQTHDGWSQERSGIDYVMLYIHPDQFLEALGKKEVLRFSDPIVYDAGLRRSILDLSTAIAGGQSEDVCSELLFRVAGHFSQDILRPMDIKAPSFTRKAKERIHENLEHVLRLDEISGEFGMSKYQFIRAFKANTGLSPYQYFLNCRLERARQLIEKHRDIYLAVSSCGFVDLAHLNRHYKHVYGTTAFEFLSYLEGKL</sequence>
<dbReference type="InterPro" id="IPR050204">
    <property type="entry name" value="AraC_XylS_family_regulators"/>
</dbReference>
<dbReference type="AlphaFoldDB" id="A0A1R1EKG3"/>
<evidence type="ECO:0000256" key="1">
    <source>
        <dbReference type="ARBA" id="ARBA00023015"/>
    </source>
</evidence>
<dbReference type="Proteomes" id="UP000187172">
    <property type="component" value="Unassembled WGS sequence"/>
</dbReference>
<dbReference type="InterPro" id="IPR009057">
    <property type="entry name" value="Homeodomain-like_sf"/>
</dbReference>
<dbReference type="PANTHER" id="PTHR46796">
    <property type="entry name" value="HTH-TYPE TRANSCRIPTIONAL ACTIVATOR RHAS-RELATED"/>
    <property type="match status" value="1"/>
</dbReference>
<dbReference type="SUPFAM" id="SSF46689">
    <property type="entry name" value="Homeodomain-like"/>
    <property type="match status" value="1"/>
</dbReference>
<dbReference type="InterPro" id="IPR018060">
    <property type="entry name" value="HTH_AraC"/>
</dbReference>
<name>A0A1R1EKG3_9BACL</name>
<dbReference type="STRING" id="297318.BK138_22785"/>
<comment type="caution">
    <text evidence="5">The sequence shown here is derived from an EMBL/GenBank/DDBJ whole genome shotgun (WGS) entry which is preliminary data.</text>
</comment>
<evidence type="ECO:0000313" key="5">
    <source>
        <dbReference type="EMBL" id="OMF52269.1"/>
    </source>
</evidence>
<dbReference type="PANTHER" id="PTHR46796:SF2">
    <property type="entry name" value="TRANSCRIPTIONAL REGULATORY PROTEIN"/>
    <property type="match status" value="1"/>
</dbReference>
<feature type="domain" description="HTH araC/xylS-type" evidence="4">
    <location>
        <begin position="159"/>
        <end position="256"/>
    </location>
</feature>
<dbReference type="Gene3D" id="1.10.10.60">
    <property type="entry name" value="Homeodomain-like"/>
    <property type="match status" value="2"/>
</dbReference>
<dbReference type="Pfam" id="PF02311">
    <property type="entry name" value="AraC_binding"/>
    <property type="match status" value="1"/>
</dbReference>
<dbReference type="SUPFAM" id="SSF51215">
    <property type="entry name" value="Regulatory protein AraC"/>
    <property type="match status" value="1"/>
</dbReference>
<dbReference type="InterPro" id="IPR037923">
    <property type="entry name" value="HTH-like"/>
</dbReference>
<dbReference type="GO" id="GO:0043565">
    <property type="term" value="F:sequence-specific DNA binding"/>
    <property type="evidence" value="ECO:0007669"/>
    <property type="project" value="InterPro"/>
</dbReference>
<evidence type="ECO:0000313" key="6">
    <source>
        <dbReference type="Proteomes" id="UP000187172"/>
    </source>
</evidence>
<keyword evidence="2" id="KW-0238">DNA-binding</keyword>
<dbReference type="GO" id="GO:0003700">
    <property type="term" value="F:DNA-binding transcription factor activity"/>
    <property type="evidence" value="ECO:0007669"/>
    <property type="project" value="InterPro"/>
</dbReference>
<protein>
    <submittedName>
        <fullName evidence="5">AraC family transcriptional regulator</fullName>
    </submittedName>
</protein>
<accession>A0A1R1EKG3</accession>
<keyword evidence="1" id="KW-0805">Transcription regulation</keyword>
<dbReference type="EMBL" id="MRTP01000007">
    <property type="protein sequence ID" value="OMF52269.1"/>
    <property type="molecule type" value="Genomic_DNA"/>
</dbReference>
<organism evidence="5 6">
    <name type="scientific">Paenibacillus rhizosphaerae</name>
    <dbReference type="NCBI Taxonomy" id="297318"/>
    <lineage>
        <taxon>Bacteria</taxon>
        <taxon>Bacillati</taxon>
        <taxon>Bacillota</taxon>
        <taxon>Bacilli</taxon>
        <taxon>Bacillales</taxon>
        <taxon>Paenibacillaceae</taxon>
        <taxon>Paenibacillus</taxon>
    </lineage>
</organism>
<gene>
    <name evidence="5" type="ORF">BK138_22785</name>
</gene>
<evidence type="ECO:0000256" key="3">
    <source>
        <dbReference type="ARBA" id="ARBA00023163"/>
    </source>
</evidence>
<dbReference type="RefSeq" id="WP_076173091.1">
    <property type="nucleotide sequence ID" value="NZ_MRTP01000007.1"/>
</dbReference>
<reference evidence="5 6" key="1">
    <citation type="submission" date="2016-11" db="EMBL/GenBank/DDBJ databases">
        <title>Paenibacillus species isolates.</title>
        <authorList>
            <person name="Beno S.M."/>
        </authorList>
    </citation>
    <scope>NUCLEOTIDE SEQUENCE [LARGE SCALE GENOMIC DNA]</scope>
    <source>
        <strain evidence="5 6">FSL R5-0378</strain>
    </source>
</reference>
<dbReference type="Pfam" id="PF12833">
    <property type="entry name" value="HTH_18"/>
    <property type="match status" value="1"/>
</dbReference>
<dbReference type="SMART" id="SM00342">
    <property type="entry name" value="HTH_ARAC"/>
    <property type="match status" value="1"/>
</dbReference>
<keyword evidence="6" id="KW-1185">Reference proteome</keyword>
<dbReference type="InterPro" id="IPR003313">
    <property type="entry name" value="AraC-bd"/>
</dbReference>
<keyword evidence="3" id="KW-0804">Transcription</keyword>
<evidence type="ECO:0000259" key="4">
    <source>
        <dbReference type="PROSITE" id="PS01124"/>
    </source>
</evidence>